<dbReference type="SMART" id="SM00717">
    <property type="entry name" value="SANT"/>
    <property type="match status" value="1"/>
</dbReference>
<feature type="domain" description="Myb-like" evidence="2">
    <location>
        <begin position="584"/>
        <end position="630"/>
    </location>
</feature>
<evidence type="ECO:0000256" key="1">
    <source>
        <dbReference type="SAM" id="MobiDB-lite"/>
    </source>
</evidence>
<evidence type="ECO:0000313" key="3">
    <source>
        <dbReference type="EnsemblMetazoa" id="G13760.16:cds"/>
    </source>
</evidence>
<dbReference type="GO" id="GO:0000775">
    <property type="term" value="C:chromosome, centromeric region"/>
    <property type="evidence" value="ECO:0007669"/>
    <property type="project" value="TreeGrafter"/>
</dbReference>
<organism evidence="3 4">
    <name type="scientific">Magallana gigas</name>
    <name type="common">Pacific oyster</name>
    <name type="synonym">Crassostrea gigas</name>
    <dbReference type="NCBI Taxonomy" id="29159"/>
    <lineage>
        <taxon>Eukaryota</taxon>
        <taxon>Metazoa</taxon>
        <taxon>Spiralia</taxon>
        <taxon>Lophotrochozoa</taxon>
        <taxon>Mollusca</taxon>
        <taxon>Bivalvia</taxon>
        <taxon>Autobranchia</taxon>
        <taxon>Pteriomorphia</taxon>
        <taxon>Ostreida</taxon>
        <taxon>Ostreoidea</taxon>
        <taxon>Ostreidae</taxon>
        <taxon>Magallana</taxon>
    </lineage>
</organism>
<feature type="region of interest" description="Disordered" evidence="1">
    <location>
        <begin position="558"/>
        <end position="579"/>
    </location>
</feature>
<dbReference type="AlphaFoldDB" id="A0A8W8IGB9"/>
<accession>A0A8W8IGB9</accession>
<dbReference type="InterPro" id="IPR009057">
    <property type="entry name" value="Homeodomain-like_sf"/>
</dbReference>
<dbReference type="Gene3D" id="1.10.10.60">
    <property type="entry name" value="Homeodomain-like"/>
    <property type="match status" value="1"/>
</dbReference>
<feature type="compositionally biased region" description="Basic and acidic residues" evidence="1">
    <location>
        <begin position="1"/>
        <end position="11"/>
    </location>
</feature>
<feature type="compositionally biased region" description="Basic and acidic residues" evidence="1">
    <location>
        <begin position="409"/>
        <end position="419"/>
    </location>
</feature>
<keyword evidence="4" id="KW-1185">Reference proteome</keyword>
<sequence length="882" mass="100441">MERFYPAHRSTEPQCFLSGSRSADPSSFDPASRSFCSSTPLYRHYDQKDRALSVIPQCLAQRYQKHSLQSQSCRPMLIHNSFSDNSFEYQSSLRNSVGVHQGWRSMVHQPSDVPTKSCSVDLCQDGYCHNPHTGPSVTRRGSFPPLVTAPASGMMHVIEENNGDRVISTSDEVEEGESYGNTSDVYPLTQNTGSLAGQFGSEQAEVQSLYSWIIKLLPDKSGPCVEGKLREEDDTFWHSSLIAERLNSHLVQTVSGKKYHLMGDMEVEEAVFGGFDEQTVREFVHGFPTHWRDVVDQFFLRIAAKSPDPELSDNDVDNDDISLLEETLTPSEDKHTPEAASVMELKEKVGRPKKVIAKKPVTRARKSGDGKKTPPAKIPPHKNVKKKKIVNEDVVNGDVNLVEETPNPSEDKPITEVKESKKKVGRPKKVIAKLPLTQIKKVDKGKKVSPPTGKSPPKARPSPNSVKVSKRKSATTLLNETEMYTPNGKMIQLDTVQTTRSGRAVKPVVAWYTGQSVSIDPDTNSYVVKYRTQSAESFHKDMAQFFKTRSHVSRKTLNKKEAVKGRKKEKGKENEVTHQSEVTWTKDEVTRFNLIVRKLNQDDPDFWNKIMNYVRTKTIEECQEHFYTAMSSRKRPSKPQNSAKDPKEHEVALTAKRGTLKRKQQLRDLVDHSNKRYQEDLFDGTPYRHHSKIPRLSGDQQDDVFAELSKRNPHMMNKVFTPMTRINMDPVSTKKTPSSGLSADPKINRKDADQYIHKMNIQRRKLGNKKTKQSKDKVKDKTPVPNKKLFGKSDDLQSLLMERCDSDSNHDDSDQESDYYFSEEGDVVGGREWLGDVVRCRFYTRKLFKFMKGKGKFFKEFFITWIPTILWSTLHFIRVYGQ</sequence>
<dbReference type="PANTHER" id="PTHR16124">
    <property type="entry name" value="MIS18-BINDING PROTEIN 1"/>
    <property type="match status" value="1"/>
</dbReference>
<dbReference type="InterPro" id="IPR001005">
    <property type="entry name" value="SANT/Myb"/>
</dbReference>
<reference evidence="3" key="1">
    <citation type="submission" date="2022-08" db="UniProtKB">
        <authorList>
            <consortium name="EnsemblMetazoa"/>
        </authorList>
    </citation>
    <scope>IDENTIFICATION</scope>
    <source>
        <strain evidence="3">05x7-T-G4-1.051#20</strain>
    </source>
</reference>
<dbReference type="PANTHER" id="PTHR16124:SF3">
    <property type="entry name" value="MIS18-BINDING PROTEIN 1"/>
    <property type="match status" value="1"/>
</dbReference>
<protein>
    <recommendedName>
        <fullName evidence="2">Myb-like domain-containing protein</fullName>
    </recommendedName>
</protein>
<feature type="compositionally biased region" description="Basic residues" evidence="1">
    <location>
        <begin position="420"/>
        <end position="431"/>
    </location>
</feature>
<feature type="compositionally biased region" description="Basic and acidic residues" evidence="1">
    <location>
        <begin position="773"/>
        <end position="782"/>
    </location>
</feature>
<dbReference type="InterPro" id="IPR039110">
    <property type="entry name" value="KNL2-like"/>
</dbReference>
<evidence type="ECO:0000313" key="4">
    <source>
        <dbReference type="Proteomes" id="UP000005408"/>
    </source>
</evidence>
<proteinExistence type="predicted"/>
<dbReference type="InterPro" id="IPR015216">
    <property type="entry name" value="SANTA"/>
</dbReference>
<dbReference type="CDD" id="cd00167">
    <property type="entry name" value="SANT"/>
    <property type="match status" value="1"/>
</dbReference>
<dbReference type="PROSITE" id="PS50090">
    <property type="entry name" value="MYB_LIKE"/>
    <property type="match status" value="1"/>
</dbReference>
<dbReference type="EnsemblMetazoa" id="G13760.16">
    <property type="protein sequence ID" value="G13760.16:cds"/>
    <property type="gene ID" value="G13760"/>
</dbReference>
<dbReference type="SUPFAM" id="SSF46689">
    <property type="entry name" value="Homeodomain-like"/>
    <property type="match status" value="1"/>
</dbReference>
<name>A0A8W8IGB9_MAGGI</name>
<evidence type="ECO:0000259" key="2">
    <source>
        <dbReference type="PROSITE" id="PS50090"/>
    </source>
</evidence>
<feature type="compositionally biased region" description="Basic residues" evidence="1">
    <location>
        <begin position="760"/>
        <end position="772"/>
    </location>
</feature>
<feature type="region of interest" description="Disordered" evidence="1">
    <location>
        <begin position="728"/>
        <end position="791"/>
    </location>
</feature>
<feature type="region of interest" description="Disordered" evidence="1">
    <location>
        <begin position="1"/>
        <end position="30"/>
    </location>
</feature>
<dbReference type="Pfam" id="PF09133">
    <property type="entry name" value="SANTA"/>
    <property type="match status" value="1"/>
</dbReference>
<feature type="region of interest" description="Disordered" evidence="1">
    <location>
        <begin position="401"/>
        <end position="473"/>
    </location>
</feature>
<feature type="compositionally biased region" description="Basic and acidic residues" evidence="1">
    <location>
        <begin position="746"/>
        <end position="756"/>
    </location>
</feature>
<dbReference type="Proteomes" id="UP000005408">
    <property type="component" value="Unassembled WGS sequence"/>
</dbReference>
<feature type="region of interest" description="Disordered" evidence="1">
    <location>
        <begin position="360"/>
        <end position="386"/>
    </location>
</feature>
<feature type="region of interest" description="Disordered" evidence="1">
    <location>
        <begin position="629"/>
        <end position="651"/>
    </location>
</feature>